<name>A0A927W8A2_9CLOT</name>
<accession>A0A927W8A2</accession>
<evidence type="ECO:0000313" key="2">
    <source>
        <dbReference type="Proteomes" id="UP000768462"/>
    </source>
</evidence>
<evidence type="ECO:0000313" key="1">
    <source>
        <dbReference type="EMBL" id="MBE6060395.1"/>
    </source>
</evidence>
<gene>
    <name evidence="1" type="ORF">E7215_09515</name>
</gene>
<comment type="caution">
    <text evidence="1">The sequence shown here is derived from an EMBL/GenBank/DDBJ whole genome shotgun (WGS) entry which is preliminary data.</text>
</comment>
<dbReference type="AlphaFoldDB" id="A0A927W8A2"/>
<dbReference type="EMBL" id="SVCM01000107">
    <property type="protein sequence ID" value="MBE6060395.1"/>
    <property type="molecule type" value="Genomic_DNA"/>
</dbReference>
<protein>
    <submittedName>
        <fullName evidence="1">Uncharacterized protein</fullName>
    </submittedName>
</protein>
<reference evidence="1" key="1">
    <citation type="submission" date="2019-04" db="EMBL/GenBank/DDBJ databases">
        <title>Evolution of Biomass-Degrading Anaerobic Consortia Revealed by Metagenomics.</title>
        <authorList>
            <person name="Peng X."/>
        </authorList>
    </citation>
    <scope>NUCLEOTIDE SEQUENCE</scope>
    <source>
        <strain evidence="1">SIG254</strain>
    </source>
</reference>
<organism evidence="1 2">
    <name type="scientific">Clostridium sulfidigenes</name>
    <dbReference type="NCBI Taxonomy" id="318464"/>
    <lineage>
        <taxon>Bacteria</taxon>
        <taxon>Bacillati</taxon>
        <taxon>Bacillota</taxon>
        <taxon>Clostridia</taxon>
        <taxon>Eubacteriales</taxon>
        <taxon>Clostridiaceae</taxon>
        <taxon>Clostridium</taxon>
    </lineage>
</organism>
<dbReference type="Proteomes" id="UP000768462">
    <property type="component" value="Unassembled WGS sequence"/>
</dbReference>
<sequence length="60" mass="7283">MAYSNKFLKSIPKGMYEEVINKCNEFYNELIDYQWDIRGLRKGFWTKSCHVYIKIPMNLD</sequence>
<proteinExistence type="predicted"/>